<dbReference type="Pfam" id="PF19765">
    <property type="entry name" value="DUF6252"/>
    <property type="match status" value="2"/>
</dbReference>
<proteinExistence type="predicted"/>
<dbReference type="InterPro" id="IPR046219">
    <property type="entry name" value="DUF6252"/>
</dbReference>
<dbReference type="Proteomes" id="UP001560573">
    <property type="component" value="Unassembled WGS sequence"/>
</dbReference>
<gene>
    <name evidence="1" type="ORF">QTN47_22740</name>
</gene>
<evidence type="ECO:0000313" key="2">
    <source>
        <dbReference type="Proteomes" id="UP001560573"/>
    </source>
</evidence>
<comment type="caution">
    <text evidence="1">The sequence shown here is derived from an EMBL/GenBank/DDBJ whole genome shotgun (WGS) entry which is preliminary data.</text>
</comment>
<protein>
    <submittedName>
        <fullName evidence="1">DUF6252 family protein</fullName>
    </submittedName>
</protein>
<sequence>MRFFYVLISLALMLSSCQKEISVEVPNPNQSESDIPAGTFTATIDGKSWIAATDKQDVSIIGGVITIHGVASNGETIALQLIATKPGTYDLSQSSYNVLAYQKENNADDFNYFSNTSEDTALAGGQLIISSIDTVNQTITGKFLGNVYYDEDGSSKKITSGEFNLPYVISMLDNNENASTTDTVSALIGANKWTAATVKSAFIQKQGLVIRALSADQEVSIQFQLAANIKVGSYPLEISSEQTALYTEGKFISNQRAFSPISGTLEILEHNTTSKLLRGTFSFAGLSYNSTEARQITQGYFSVKYQ</sequence>
<accession>A0ABV3ZMP2</accession>
<organism evidence="1 2">
    <name type="scientific">Danxiaibacter flavus</name>
    <dbReference type="NCBI Taxonomy" id="3049108"/>
    <lineage>
        <taxon>Bacteria</taxon>
        <taxon>Pseudomonadati</taxon>
        <taxon>Bacteroidota</taxon>
        <taxon>Chitinophagia</taxon>
        <taxon>Chitinophagales</taxon>
        <taxon>Chitinophagaceae</taxon>
        <taxon>Danxiaibacter</taxon>
    </lineage>
</organism>
<dbReference type="RefSeq" id="WP_369331759.1">
    <property type="nucleotide sequence ID" value="NZ_JAULBC010000008.1"/>
</dbReference>
<keyword evidence="2" id="KW-1185">Reference proteome</keyword>
<evidence type="ECO:0000313" key="1">
    <source>
        <dbReference type="EMBL" id="MEX6690346.1"/>
    </source>
</evidence>
<dbReference type="PROSITE" id="PS51257">
    <property type="entry name" value="PROKAR_LIPOPROTEIN"/>
    <property type="match status" value="1"/>
</dbReference>
<name>A0ABV3ZMP2_9BACT</name>
<reference evidence="1 2" key="1">
    <citation type="submission" date="2023-07" db="EMBL/GenBank/DDBJ databases">
        <authorList>
            <person name="Lian W.-H."/>
        </authorList>
    </citation>
    <scope>NUCLEOTIDE SEQUENCE [LARGE SCALE GENOMIC DNA]</scope>
    <source>
        <strain evidence="1 2">SYSU DXS3180</strain>
    </source>
</reference>
<dbReference type="EMBL" id="JAULBC010000008">
    <property type="protein sequence ID" value="MEX6690346.1"/>
    <property type="molecule type" value="Genomic_DNA"/>
</dbReference>